<feature type="binding site" description="in other chain" evidence="8">
    <location>
        <begin position="180"/>
        <end position="181"/>
    </location>
    <ligand>
        <name>NADP(+)</name>
        <dbReference type="ChEBI" id="CHEBI:58349"/>
        <note>ligand shared between two neighboring subunits</note>
    </ligand>
</feature>
<organism evidence="13 14">
    <name type="scientific">Conger conger</name>
    <name type="common">Conger eel</name>
    <name type="synonym">Muraena conger</name>
    <dbReference type="NCBI Taxonomy" id="82655"/>
    <lineage>
        <taxon>Eukaryota</taxon>
        <taxon>Metazoa</taxon>
        <taxon>Chordata</taxon>
        <taxon>Craniata</taxon>
        <taxon>Vertebrata</taxon>
        <taxon>Euteleostomi</taxon>
        <taxon>Actinopterygii</taxon>
        <taxon>Neopterygii</taxon>
        <taxon>Teleostei</taxon>
        <taxon>Anguilliformes</taxon>
        <taxon>Congridae</taxon>
        <taxon>Conger</taxon>
    </lineage>
</organism>
<dbReference type="NCBIfam" id="NF003470">
    <property type="entry name" value="PRK05096.1"/>
    <property type="match status" value="1"/>
</dbReference>
<feature type="binding site" evidence="8">
    <location>
        <begin position="314"/>
        <end position="317"/>
    </location>
    <ligand>
        <name>NADP(+)</name>
        <dbReference type="ChEBI" id="CHEBI:58349"/>
        <note>ligand shared between two neighboring subunits</note>
    </ligand>
</feature>
<feature type="active site" description="Proton donor/acceptor" evidence="8">
    <location>
        <position position="188"/>
    </location>
</feature>
<keyword evidence="1 8" id="KW-0659">Purine metabolism</keyword>
<feature type="binding site" evidence="8 10">
    <location>
        <position position="183"/>
    </location>
    <ligand>
        <name>K(+)</name>
        <dbReference type="ChEBI" id="CHEBI:29103"/>
    </ligand>
</feature>
<dbReference type="AlphaFoldDB" id="A0A9Q1E1Z8"/>
<evidence type="ECO:0000256" key="4">
    <source>
        <dbReference type="ARBA" id="ARBA00022958"/>
    </source>
</evidence>
<dbReference type="GO" id="GO:1902560">
    <property type="term" value="C:GMP reductase complex"/>
    <property type="evidence" value="ECO:0007669"/>
    <property type="project" value="InterPro"/>
</dbReference>
<dbReference type="PANTHER" id="PTHR43170:SF3">
    <property type="entry name" value="GMP REDUCTASE 1"/>
    <property type="match status" value="1"/>
</dbReference>
<sequence length="345" mass="37535">MPRVDVDLKLDFKDVLVRPKRSSLQSRAEVDLQRSFTFRNSRQTYHGVPIIAANMDTTGTFKIAQALSKHTLFTAIQKHYSVEDWKAFAAKSPECLQYVAASSGTGKADLERLCNILESVPEVKYICLDVANGYSEHFVECVKTVRDRFPDHTIMAGNVVTGEMVEELILSGADIIKVGIGPGSVCTTRMKTGVGYPQLSAVMECADSAHGLKGHIISDGGCSCPGDVAKAFAAGADFVMLGGMFAGHDQCAGDIIEKNGVKMKLFYGMSSDTAMKKYMGGVAEYRASEGRTVELPYRGDVEDTILDILGGLRSTCTYVGATELKELSRRTTFIRVTQQASNMFT</sequence>
<keyword evidence="3 8" id="KW-0521">NADP</keyword>
<reference evidence="13" key="1">
    <citation type="journal article" date="2023" name="Science">
        <title>Genome structures resolve the early diversification of teleost fishes.</title>
        <authorList>
            <person name="Parey E."/>
            <person name="Louis A."/>
            <person name="Montfort J."/>
            <person name="Bouchez O."/>
            <person name="Roques C."/>
            <person name="Iampietro C."/>
            <person name="Lluch J."/>
            <person name="Castinel A."/>
            <person name="Donnadieu C."/>
            <person name="Desvignes T."/>
            <person name="Floi Bucao C."/>
            <person name="Jouanno E."/>
            <person name="Wen M."/>
            <person name="Mejri S."/>
            <person name="Dirks R."/>
            <person name="Jansen H."/>
            <person name="Henkel C."/>
            <person name="Chen W.J."/>
            <person name="Zahm M."/>
            <person name="Cabau C."/>
            <person name="Klopp C."/>
            <person name="Thompson A.W."/>
            <person name="Robinson-Rechavi M."/>
            <person name="Braasch I."/>
            <person name="Lecointre G."/>
            <person name="Bobe J."/>
            <person name="Postlethwait J.H."/>
            <person name="Berthelot C."/>
            <person name="Roest Crollius H."/>
            <person name="Guiguen Y."/>
        </authorList>
    </citation>
    <scope>NUCLEOTIDE SEQUENCE</scope>
    <source>
        <strain evidence="13">Concon-B</strain>
    </source>
</reference>
<evidence type="ECO:0000256" key="2">
    <source>
        <dbReference type="ARBA" id="ARBA00022723"/>
    </source>
</evidence>
<feature type="domain" description="IMP dehydrogenase/GMP reductase" evidence="12">
    <location>
        <begin position="10"/>
        <end position="340"/>
    </location>
</feature>
<dbReference type="HAMAP" id="MF_00596">
    <property type="entry name" value="GMP_reduct_type1"/>
    <property type="match status" value="1"/>
</dbReference>
<dbReference type="EMBL" id="JAFJMO010000001">
    <property type="protein sequence ID" value="KAJ8288152.1"/>
    <property type="molecule type" value="Genomic_DNA"/>
</dbReference>
<dbReference type="PANTHER" id="PTHR43170">
    <property type="entry name" value="GMP REDUCTASE"/>
    <property type="match status" value="1"/>
</dbReference>
<dbReference type="InterPro" id="IPR001093">
    <property type="entry name" value="IMP_DH_GMPRt"/>
</dbReference>
<dbReference type="GO" id="GO:0003920">
    <property type="term" value="F:GMP reductase activity"/>
    <property type="evidence" value="ECO:0007669"/>
    <property type="project" value="UniProtKB-UniRule"/>
</dbReference>
<evidence type="ECO:0000256" key="7">
    <source>
        <dbReference type="ARBA" id="ARBA00058902"/>
    </source>
</evidence>
<feature type="binding site" description="in other chain" evidence="8">
    <location>
        <position position="78"/>
    </location>
    <ligand>
        <name>NADP(+)</name>
        <dbReference type="ChEBI" id="CHEBI:58349"/>
        <note>ligand shared between two neighboring subunits</note>
    </ligand>
</feature>
<dbReference type="SMART" id="SM01240">
    <property type="entry name" value="IMPDH"/>
    <property type="match status" value="1"/>
</dbReference>
<dbReference type="GO" id="GO:0006163">
    <property type="term" value="P:purine nucleotide metabolic process"/>
    <property type="evidence" value="ECO:0007669"/>
    <property type="project" value="UniProtKB-UniRule"/>
</dbReference>
<evidence type="ECO:0000256" key="3">
    <source>
        <dbReference type="ARBA" id="ARBA00022857"/>
    </source>
</evidence>
<evidence type="ECO:0000256" key="8">
    <source>
        <dbReference type="HAMAP-Rule" id="MF_03195"/>
    </source>
</evidence>
<accession>A0A9Q1E1Z8</accession>
<dbReference type="EC" id="1.7.1.7" evidence="8"/>
<dbReference type="NCBIfam" id="TIGR01305">
    <property type="entry name" value="GMP_reduct_1"/>
    <property type="match status" value="1"/>
</dbReference>
<gene>
    <name evidence="8" type="primary">GMPR</name>
    <name evidence="13" type="ORF">COCON_G00008110</name>
</gene>
<feature type="active site" description="Thioimidate intermediate" evidence="8 9">
    <location>
        <position position="186"/>
    </location>
</feature>
<feature type="binding site" evidence="8">
    <location>
        <begin position="242"/>
        <end position="243"/>
    </location>
    <ligand>
        <name>GMP</name>
        <dbReference type="ChEBI" id="CHEBI:58115"/>
    </ligand>
</feature>
<dbReference type="OrthoDB" id="418595at2759"/>
<dbReference type="FunFam" id="3.20.20.70:FF:000012">
    <property type="entry name" value="GMP reductase"/>
    <property type="match status" value="1"/>
</dbReference>
<dbReference type="CDD" id="cd00381">
    <property type="entry name" value="IMPDH"/>
    <property type="match status" value="1"/>
</dbReference>
<comment type="subunit">
    <text evidence="8">Homotetramer.</text>
</comment>
<evidence type="ECO:0000256" key="5">
    <source>
        <dbReference type="ARBA" id="ARBA00023002"/>
    </source>
</evidence>
<evidence type="ECO:0000259" key="12">
    <source>
        <dbReference type="Pfam" id="PF00478"/>
    </source>
</evidence>
<feature type="binding site" evidence="8">
    <location>
        <position position="189"/>
    </location>
    <ligand>
        <name>K(+)</name>
        <dbReference type="ChEBI" id="CHEBI:29103"/>
    </ligand>
</feature>
<comment type="similarity">
    <text evidence="8">Belongs to the IMPDH/GMPR family. GuaC type 1 subfamily.</text>
</comment>
<feature type="binding site" evidence="8 10">
    <location>
        <position position="181"/>
    </location>
    <ligand>
        <name>K(+)</name>
        <dbReference type="ChEBI" id="CHEBI:29103"/>
    </ligand>
</feature>
<comment type="function">
    <text evidence="7">Catalyzes the irreversible NADPH-dependent deamination of GMP to IMP. It functions in the conversion of nucleobase, nucleoside and nucleotide derivatives of G to A nucleotides, and in maintaining the intracellular balance of A and G nucleotides. Plays a role in modulating cellular differentiation.</text>
</comment>
<dbReference type="Proteomes" id="UP001152803">
    <property type="component" value="Unassembled WGS sequence"/>
</dbReference>
<dbReference type="PROSITE" id="PS00487">
    <property type="entry name" value="IMP_DH_GMP_RED"/>
    <property type="match status" value="1"/>
</dbReference>
<feature type="binding site" evidence="8">
    <location>
        <begin position="286"/>
        <end position="290"/>
    </location>
    <ligand>
        <name>GMP</name>
        <dbReference type="ChEBI" id="CHEBI:58115"/>
    </ligand>
</feature>
<name>A0A9Q1E1Z8_CONCO</name>
<evidence type="ECO:0000256" key="6">
    <source>
        <dbReference type="ARBA" id="ARBA00048616"/>
    </source>
</evidence>
<evidence type="ECO:0000313" key="13">
    <source>
        <dbReference type="EMBL" id="KAJ8288152.1"/>
    </source>
</evidence>
<proteinExistence type="inferred from homology"/>
<feature type="binding site" description="in other chain" evidence="8">
    <location>
        <position position="269"/>
    </location>
    <ligand>
        <name>NADP(+)</name>
        <dbReference type="ChEBI" id="CHEBI:58349"/>
        <note>ligand shared between two neighboring subunits</note>
    </ligand>
</feature>
<feature type="binding site" description="in other chain" evidence="8">
    <location>
        <begin position="285"/>
        <end position="286"/>
    </location>
    <ligand>
        <name>NADP(+)</name>
        <dbReference type="ChEBI" id="CHEBI:58349"/>
        <note>ligand shared between two neighboring subunits</note>
    </ligand>
</feature>
<comment type="caution">
    <text evidence="13">The sequence shown here is derived from an EMBL/GenBank/DDBJ whole genome shotgun (WGS) entry which is preliminary data.</text>
</comment>
<dbReference type="InterPro" id="IPR013785">
    <property type="entry name" value="Aldolase_TIM"/>
</dbReference>
<evidence type="ECO:0000256" key="9">
    <source>
        <dbReference type="PIRSR" id="PIRSR000235-1"/>
    </source>
</evidence>
<feature type="binding site" evidence="8">
    <location>
        <begin position="26"/>
        <end position="27"/>
    </location>
    <ligand>
        <name>NADP(+)</name>
        <dbReference type="ChEBI" id="CHEBI:58349"/>
        <note>ligand shared between two neighboring subunits</note>
    </ligand>
</feature>
<dbReference type="GO" id="GO:0006144">
    <property type="term" value="P:purine nucleobase metabolic process"/>
    <property type="evidence" value="ECO:0007669"/>
    <property type="project" value="UniProtKB-KW"/>
</dbReference>
<evidence type="ECO:0000256" key="10">
    <source>
        <dbReference type="PIRSR" id="PIRSR000235-3"/>
    </source>
</evidence>
<dbReference type="InterPro" id="IPR005993">
    <property type="entry name" value="GMPR"/>
</dbReference>
<dbReference type="Pfam" id="PF00478">
    <property type="entry name" value="IMPDH"/>
    <property type="match status" value="1"/>
</dbReference>
<dbReference type="InterPro" id="IPR015875">
    <property type="entry name" value="IMP_DH/GMP_Rdtase_CS"/>
</dbReference>
<keyword evidence="2 8" id="KW-0479">Metal-binding</keyword>
<protein>
    <recommendedName>
        <fullName evidence="8">GMP reductase</fullName>
        <shortName evidence="8">GMPR</shortName>
        <ecNumber evidence="8">1.7.1.7</ecNumber>
    </recommendedName>
    <alternativeName>
        <fullName evidence="8">Guanosine 5'-monophosphate oxidoreductase</fullName>
        <shortName evidence="8">Guanosine monophosphate reductase</shortName>
    </alternativeName>
</protein>
<feature type="binding site" evidence="8">
    <location>
        <begin position="219"/>
        <end position="221"/>
    </location>
    <ligand>
        <name>GMP</name>
        <dbReference type="ChEBI" id="CHEBI:58115"/>
    </ligand>
</feature>
<keyword evidence="5 8" id="KW-0560">Oxidoreductase</keyword>
<dbReference type="SUPFAM" id="SSF51412">
    <property type="entry name" value="Inosine monophosphate dehydrogenase (IMPDH)"/>
    <property type="match status" value="1"/>
</dbReference>
<feature type="binding site" description="in other chain" evidence="8">
    <location>
        <begin position="129"/>
        <end position="131"/>
    </location>
    <ligand>
        <name>NADP(+)</name>
        <dbReference type="ChEBI" id="CHEBI:58349"/>
        <note>ligand shared between two neighboring subunits</note>
    </ligand>
</feature>
<keyword evidence="14" id="KW-1185">Reference proteome</keyword>
<feature type="binding site" evidence="8">
    <location>
        <position position="186"/>
    </location>
    <ligand>
        <name>K(+)</name>
        <dbReference type="ChEBI" id="CHEBI:29103"/>
    </ligand>
</feature>
<dbReference type="PIRSF" id="PIRSF000235">
    <property type="entry name" value="GMP_reductase"/>
    <property type="match status" value="1"/>
</dbReference>
<dbReference type="GO" id="GO:0046872">
    <property type="term" value="F:metal ion binding"/>
    <property type="evidence" value="ECO:0007669"/>
    <property type="project" value="UniProtKB-KW"/>
</dbReference>
<dbReference type="Gene3D" id="3.20.20.70">
    <property type="entry name" value="Aldolase class I"/>
    <property type="match status" value="1"/>
</dbReference>
<evidence type="ECO:0000313" key="14">
    <source>
        <dbReference type="Proteomes" id="UP001152803"/>
    </source>
</evidence>
<dbReference type="InterPro" id="IPR050139">
    <property type="entry name" value="GMP_reductase"/>
</dbReference>
<keyword evidence="4 8" id="KW-0630">Potassium</keyword>
<evidence type="ECO:0000256" key="1">
    <source>
        <dbReference type="ARBA" id="ARBA00022631"/>
    </source>
</evidence>
<evidence type="ECO:0000256" key="11">
    <source>
        <dbReference type="RuleBase" id="RU003929"/>
    </source>
</evidence>
<feature type="binding site" evidence="8">
    <location>
        <begin position="268"/>
        <end position="270"/>
    </location>
    <ligand>
        <name>GMP</name>
        <dbReference type="ChEBI" id="CHEBI:58115"/>
    </ligand>
</feature>
<comment type="catalytic activity">
    <reaction evidence="6 8 11">
        <text>IMP + NH4(+) + NADP(+) = GMP + NADPH + 2 H(+)</text>
        <dbReference type="Rhea" id="RHEA:17185"/>
        <dbReference type="ChEBI" id="CHEBI:15378"/>
        <dbReference type="ChEBI" id="CHEBI:28938"/>
        <dbReference type="ChEBI" id="CHEBI:57783"/>
        <dbReference type="ChEBI" id="CHEBI:58053"/>
        <dbReference type="ChEBI" id="CHEBI:58115"/>
        <dbReference type="ChEBI" id="CHEBI:58349"/>
        <dbReference type="EC" id="1.7.1.7"/>
    </reaction>
</comment>